<evidence type="ECO:0000313" key="1">
    <source>
        <dbReference type="EMBL" id="MBW4547987.1"/>
    </source>
</evidence>
<gene>
    <name evidence="1" type="ORF">KME25_26625</name>
</gene>
<accession>A0A951PQG0</accession>
<reference evidence="1" key="2">
    <citation type="journal article" date="2022" name="Microbiol. Resour. Announc.">
        <title>Metagenome Sequencing to Explore Phylogenomics of Terrestrial Cyanobacteria.</title>
        <authorList>
            <person name="Ward R.D."/>
            <person name="Stajich J.E."/>
            <person name="Johansen J.R."/>
            <person name="Huntemann M."/>
            <person name="Clum A."/>
            <person name="Foster B."/>
            <person name="Foster B."/>
            <person name="Roux S."/>
            <person name="Palaniappan K."/>
            <person name="Varghese N."/>
            <person name="Mukherjee S."/>
            <person name="Reddy T.B.K."/>
            <person name="Daum C."/>
            <person name="Copeland A."/>
            <person name="Chen I.A."/>
            <person name="Ivanova N.N."/>
            <person name="Kyrpides N.C."/>
            <person name="Shapiro N."/>
            <person name="Eloe-Fadrosh E.A."/>
            <person name="Pietrasiak N."/>
        </authorList>
    </citation>
    <scope>NUCLEOTIDE SEQUENCE</scope>
    <source>
        <strain evidence="1">CPER-KK1</strain>
    </source>
</reference>
<evidence type="ECO:0008006" key="3">
    <source>
        <dbReference type="Google" id="ProtNLM"/>
    </source>
</evidence>
<dbReference type="EMBL" id="JAHHIF010000052">
    <property type="protein sequence ID" value="MBW4547987.1"/>
    <property type="molecule type" value="Genomic_DNA"/>
</dbReference>
<organism evidence="1 2">
    <name type="scientific">Symplocastrum torsivum CPER-KK1</name>
    <dbReference type="NCBI Taxonomy" id="450513"/>
    <lineage>
        <taxon>Bacteria</taxon>
        <taxon>Bacillati</taxon>
        <taxon>Cyanobacteriota</taxon>
        <taxon>Cyanophyceae</taxon>
        <taxon>Oscillatoriophycideae</taxon>
        <taxon>Oscillatoriales</taxon>
        <taxon>Microcoleaceae</taxon>
        <taxon>Symplocastrum</taxon>
    </lineage>
</organism>
<dbReference type="AlphaFoldDB" id="A0A951PQG0"/>
<sequence length="302" mass="35685">MDERLEQLVKEVQQHTPQTQEWQLAITKLVDEILRSRKICRPLGSQPLFGVYQKLYKQVRQQLLCDVGEKINQYKPKQTTLRIWSNTLQTQAFRTILDDAQLKKLALEAQHHPPHTELRQYALGELIEAIRLSGKLCRPHRANFSVQFYDLLYDEAVNKTLTYVCRKIDKYDPERGDKKFMNWVNFRLDRIFIETCREFRNPNFKELPSITDLEEIVQPEEPPSLVERVRECLEEDAGDVFKQTHIRNRPDANFSAIALARFSGKSWEEISVDFGISLPTLSSFFQRCCEKFRPKLQQYLYN</sequence>
<name>A0A951PQG0_9CYAN</name>
<reference evidence="1" key="1">
    <citation type="submission" date="2021-05" db="EMBL/GenBank/DDBJ databases">
        <authorList>
            <person name="Pietrasiak N."/>
            <person name="Ward R."/>
            <person name="Stajich J.E."/>
            <person name="Kurbessoian T."/>
        </authorList>
    </citation>
    <scope>NUCLEOTIDE SEQUENCE</scope>
    <source>
        <strain evidence="1">CPER-KK1</strain>
    </source>
</reference>
<dbReference type="Proteomes" id="UP000753908">
    <property type="component" value="Unassembled WGS sequence"/>
</dbReference>
<proteinExistence type="predicted"/>
<evidence type="ECO:0000313" key="2">
    <source>
        <dbReference type="Proteomes" id="UP000753908"/>
    </source>
</evidence>
<comment type="caution">
    <text evidence="1">The sequence shown here is derived from an EMBL/GenBank/DDBJ whole genome shotgun (WGS) entry which is preliminary data.</text>
</comment>
<protein>
    <recommendedName>
        <fullName evidence="3">Sigma-70 family RNA polymerase sigma factor</fullName>
    </recommendedName>
</protein>